<proteinExistence type="predicted"/>
<evidence type="ECO:0000259" key="2">
    <source>
        <dbReference type="Pfam" id="PF06970"/>
    </source>
</evidence>
<feature type="region of interest" description="Disordered" evidence="1">
    <location>
        <begin position="125"/>
        <end position="150"/>
    </location>
</feature>
<keyword evidence="4" id="KW-1185">Reference proteome</keyword>
<accession>A0A0D8IWA8</accession>
<dbReference type="Pfam" id="PF06970">
    <property type="entry name" value="RepA_N"/>
    <property type="match status" value="1"/>
</dbReference>
<dbReference type="AlphaFoldDB" id="A0A0D8IWA8"/>
<gene>
    <name evidence="3" type="ORF">TQ39_16365</name>
</gene>
<feature type="domain" description="Replication initiator A N-terminal" evidence="2">
    <location>
        <begin position="7"/>
        <end position="81"/>
    </location>
</feature>
<dbReference type="InterPro" id="IPR010724">
    <property type="entry name" value="RepA_N"/>
</dbReference>
<protein>
    <recommendedName>
        <fullName evidence="2">Replication initiator A N-terminal domain-containing protein</fullName>
    </recommendedName>
</protein>
<reference evidence="3" key="1">
    <citation type="submission" date="2015-02" db="EMBL/GenBank/DDBJ databases">
        <title>A novel member of the family Ruminococcaceae isolated from human feces.</title>
        <authorList>
            <person name="Shkoporov A.N."/>
            <person name="Chaplin A.V."/>
            <person name="Motuzova O.V."/>
            <person name="Kafarskaia L.I."/>
            <person name="Khokhlova E.V."/>
            <person name="Efimov B.A."/>
        </authorList>
    </citation>
    <scope>NUCLEOTIDE SEQUENCE [LARGE SCALE GENOMIC DNA]</scope>
    <source>
        <strain evidence="3">585-1</strain>
    </source>
</reference>
<organism evidence="3 4">
    <name type="scientific">Ruthenibacterium lactatiformans</name>
    <dbReference type="NCBI Taxonomy" id="1550024"/>
    <lineage>
        <taxon>Bacteria</taxon>
        <taxon>Bacillati</taxon>
        <taxon>Bacillota</taxon>
        <taxon>Clostridia</taxon>
        <taxon>Eubacteriales</taxon>
        <taxon>Oscillospiraceae</taxon>
        <taxon>Ruthenibacterium</taxon>
    </lineage>
</organism>
<dbReference type="Proteomes" id="UP000032483">
    <property type="component" value="Unassembled WGS sequence"/>
</dbReference>
<evidence type="ECO:0000313" key="4">
    <source>
        <dbReference type="Proteomes" id="UP000032483"/>
    </source>
</evidence>
<comment type="caution">
    <text evidence="3">The sequence shown here is derived from an EMBL/GenBank/DDBJ whole genome shotgun (WGS) entry which is preliminary data.</text>
</comment>
<name>A0A0D8IWA8_9FIRM</name>
<sequence>MEAEQYAFYRIPKALFEQPEFKDVSTDAKLLYGMMLDRMALSCKNGWIDEQGRVFIYFTVASMCECFQCSADKCTKMLSELDTNKGIGLIHRVRQGFGKPDMIYVKHFLSSGGYQTPLSSGLLTPEKTVSGGRKKRDPETGFSGTNNTEINNTEINKTEKREQRHQYGRYHNVLLSDTDMEKLKVEFPADYQERIERVSEYMASTGKSYKDYLATIRRWARQDQKKKQPVKGGIDYSYEEGDCV</sequence>
<dbReference type="EMBL" id="JXXK01000032">
    <property type="protein sequence ID" value="KJF38759.1"/>
    <property type="molecule type" value="Genomic_DNA"/>
</dbReference>
<evidence type="ECO:0000256" key="1">
    <source>
        <dbReference type="SAM" id="MobiDB-lite"/>
    </source>
</evidence>
<evidence type="ECO:0000313" key="3">
    <source>
        <dbReference type="EMBL" id="KJF38759.1"/>
    </source>
</evidence>